<accession>A0A0F7JMU8</accession>
<evidence type="ECO:0000313" key="3">
    <source>
        <dbReference type="EMBL" id="AKH16684.1"/>
    </source>
</evidence>
<name>A0A0F7JMU8_9DEIO</name>
<dbReference type="RefSeq" id="WP_046843256.1">
    <property type="nucleotide sequence ID" value="NZ_CP011389.1"/>
</dbReference>
<evidence type="ECO:0000313" key="4">
    <source>
        <dbReference type="Proteomes" id="UP000034024"/>
    </source>
</evidence>
<dbReference type="EMBL" id="CP011389">
    <property type="protein sequence ID" value="AKH16684.1"/>
    <property type="molecule type" value="Genomic_DNA"/>
</dbReference>
<keyword evidence="1" id="KW-0378">Hydrolase</keyword>
<dbReference type="KEGG" id="dch:SY84_05990"/>
<dbReference type="Gene3D" id="3.60.15.10">
    <property type="entry name" value="Ribonuclease Z/Hydroxyacylglutathione hydrolase-like"/>
    <property type="match status" value="1"/>
</dbReference>
<proteinExistence type="predicted"/>
<dbReference type="GO" id="GO:0016787">
    <property type="term" value="F:hydrolase activity"/>
    <property type="evidence" value="ECO:0007669"/>
    <property type="project" value="UniProtKB-KW"/>
</dbReference>
<dbReference type="InterPro" id="IPR050114">
    <property type="entry name" value="UPF0173_UPF0282_UlaG_hydrolase"/>
</dbReference>
<dbReference type="PANTHER" id="PTHR43546">
    <property type="entry name" value="UPF0173 METAL-DEPENDENT HYDROLASE MJ1163-RELATED"/>
    <property type="match status" value="1"/>
</dbReference>
<evidence type="ECO:0000256" key="1">
    <source>
        <dbReference type="ARBA" id="ARBA00022801"/>
    </source>
</evidence>
<sequence>MNLTLLRNATLRLELAGQTVLIDPMLGERHTLPSFGGLEANPTVPLPVPPDAALHGVTLLVVSHLHPDHLDAAALAALPRDLPLLCQPGDEATLRGHGFQHVTPLQDSLTLQGLTFTRTVGEHGSGEILSRMGHAMGFTLRAPGEPSLYWAGDTVLIPAVRETIAREQPDVIVTHSGGAALGGTLIIMDAAQTVDVLRAAPDATVVAVHLESLDHCATTRADLRNAAQAAGVAARLLVPQDGETLTLA</sequence>
<dbReference type="Proteomes" id="UP000034024">
    <property type="component" value="Chromosome"/>
</dbReference>
<organism evidence="3 4">
    <name type="scientific">Deinococcus soli</name>
    <name type="common">ex Cha et al. 2016</name>
    <dbReference type="NCBI Taxonomy" id="1309411"/>
    <lineage>
        <taxon>Bacteria</taxon>
        <taxon>Thermotogati</taxon>
        <taxon>Deinococcota</taxon>
        <taxon>Deinococci</taxon>
        <taxon>Deinococcales</taxon>
        <taxon>Deinococcaceae</taxon>
        <taxon>Deinococcus</taxon>
    </lineage>
</organism>
<dbReference type="PATRIC" id="fig|1309411.5.peg.1226"/>
<dbReference type="InterPro" id="IPR001279">
    <property type="entry name" value="Metallo-B-lactamas"/>
</dbReference>
<reference evidence="3 4" key="1">
    <citation type="submission" date="2015-01" db="EMBL/GenBank/DDBJ databases">
        <title>Deinococcus soli/N5/whole genome sequencing.</title>
        <authorList>
            <person name="Kim M.K."/>
            <person name="Srinivasan S."/>
            <person name="Lee J.-J."/>
        </authorList>
    </citation>
    <scope>NUCLEOTIDE SEQUENCE [LARGE SCALE GENOMIC DNA]</scope>
    <source>
        <strain evidence="3 4">N5</strain>
    </source>
</reference>
<protein>
    <recommendedName>
        <fullName evidence="2">Metallo-beta-lactamase domain-containing protein</fullName>
    </recommendedName>
</protein>
<evidence type="ECO:0000259" key="2">
    <source>
        <dbReference type="Pfam" id="PF12706"/>
    </source>
</evidence>
<dbReference type="InterPro" id="IPR036866">
    <property type="entry name" value="RibonucZ/Hydroxyglut_hydro"/>
</dbReference>
<gene>
    <name evidence="3" type="ORF">SY84_05990</name>
</gene>
<dbReference type="OrthoDB" id="9805728at2"/>
<keyword evidence="4" id="KW-1185">Reference proteome</keyword>
<dbReference type="SUPFAM" id="SSF56281">
    <property type="entry name" value="Metallo-hydrolase/oxidoreductase"/>
    <property type="match status" value="1"/>
</dbReference>
<feature type="domain" description="Metallo-beta-lactamase" evidence="2">
    <location>
        <begin position="19"/>
        <end position="209"/>
    </location>
</feature>
<dbReference type="PANTHER" id="PTHR43546:SF9">
    <property type="entry name" value="L-ASCORBATE-6-PHOSPHATE LACTONASE ULAG-RELATED"/>
    <property type="match status" value="1"/>
</dbReference>
<dbReference type="AlphaFoldDB" id="A0A0F7JMU8"/>
<dbReference type="Pfam" id="PF12706">
    <property type="entry name" value="Lactamase_B_2"/>
    <property type="match status" value="1"/>
</dbReference>